<feature type="compositionally biased region" description="Polar residues" evidence="1">
    <location>
        <begin position="235"/>
        <end position="248"/>
    </location>
</feature>
<evidence type="ECO:0000313" key="2">
    <source>
        <dbReference type="EMBL" id="KFK35969.1"/>
    </source>
</evidence>
<dbReference type="eggNOG" id="KOG1721">
    <property type="taxonomic scope" value="Eukaryota"/>
</dbReference>
<accession>A0A087H1G7</accession>
<dbReference type="Gramene" id="KFK35969">
    <property type="protein sequence ID" value="KFK35969"/>
    <property type="gene ID" value="AALP_AA4G061400"/>
</dbReference>
<name>A0A087H1G7_ARAAL</name>
<feature type="region of interest" description="Disordered" evidence="1">
    <location>
        <begin position="210"/>
        <end position="249"/>
    </location>
</feature>
<gene>
    <name evidence="2" type="ordered locus">AALP_Aa4g061400</name>
</gene>
<keyword evidence="3" id="KW-1185">Reference proteome</keyword>
<feature type="compositionally biased region" description="Basic and acidic residues" evidence="1">
    <location>
        <begin position="78"/>
        <end position="91"/>
    </location>
</feature>
<feature type="region of interest" description="Disordered" evidence="1">
    <location>
        <begin position="55"/>
        <end position="102"/>
    </location>
</feature>
<dbReference type="AlphaFoldDB" id="A0A087H1G7"/>
<dbReference type="EMBL" id="CM002872">
    <property type="protein sequence ID" value="KFK35969.1"/>
    <property type="molecule type" value="Genomic_DNA"/>
</dbReference>
<dbReference type="Proteomes" id="UP000029120">
    <property type="component" value="Chromosome 4"/>
</dbReference>
<protein>
    <submittedName>
        <fullName evidence="2">Uncharacterized protein</fullName>
    </submittedName>
</protein>
<reference evidence="3" key="1">
    <citation type="journal article" date="2015" name="Nat. Plants">
        <title>Genome expansion of Arabis alpina linked with retrotransposition and reduced symmetric DNA methylation.</title>
        <authorList>
            <person name="Willing E.M."/>
            <person name="Rawat V."/>
            <person name="Mandakova T."/>
            <person name="Maumus F."/>
            <person name="James G.V."/>
            <person name="Nordstroem K.J."/>
            <person name="Becker C."/>
            <person name="Warthmann N."/>
            <person name="Chica C."/>
            <person name="Szarzynska B."/>
            <person name="Zytnicki M."/>
            <person name="Albani M.C."/>
            <person name="Kiefer C."/>
            <person name="Bergonzi S."/>
            <person name="Castaings L."/>
            <person name="Mateos J.L."/>
            <person name="Berns M.C."/>
            <person name="Bujdoso N."/>
            <person name="Piofczyk T."/>
            <person name="de Lorenzo L."/>
            <person name="Barrero-Sicilia C."/>
            <person name="Mateos I."/>
            <person name="Piednoel M."/>
            <person name="Hagmann J."/>
            <person name="Chen-Min-Tao R."/>
            <person name="Iglesias-Fernandez R."/>
            <person name="Schuster S.C."/>
            <person name="Alonso-Blanco C."/>
            <person name="Roudier F."/>
            <person name="Carbonero P."/>
            <person name="Paz-Ares J."/>
            <person name="Davis S.J."/>
            <person name="Pecinka A."/>
            <person name="Quesneville H."/>
            <person name="Colot V."/>
            <person name="Lysak M.A."/>
            <person name="Weigel D."/>
            <person name="Coupland G."/>
            <person name="Schneeberger K."/>
        </authorList>
    </citation>
    <scope>NUCLEOTIDE SEQUENCE [LARGE SCALE GENOMIC DNA]</scope>
    <source>
        <strain evidence="3">cv. Pajares</strain>
    </source>
</reference>
<dbReference type="OrthoDB" id="1114086at2759"/>
<organism evidence="2 3">
    <name type="scientific">Arabis alpina</name>
    <name type="common">Alpine rock-cress</name>
    <dbReference type="NCBI Taxonomy" id="50452"/>
    <lineage>
        <taxon>Eukaryota</taxon>
        <taxon>Viridiplantae</taxon>
        <taxon>Streptophyta</taxon>
        <taxon>Embryophyta</taxon>
        <taxon>Tracheophyta</taxon>
        <taxon>Spermatophyta</taxon>
        <taxon>Magnoliopsida</taxon>
        <taxon>eudicotyledons</taxon>
        <taxon>Gunneridae</taxon>
        <taxon>Pentapetalae</taxon>
        <taxon>rosids</taxon>
        <taxon>malvids</taxon>
        <taxon>Brassicales</taxon>
        <taxon>Brassicaceae</taxon>
        <taxon>Arabideae</taxon>
        <taxon>Arabis</taxon>
    </lineage>
</organism>
<sequence length="298" mass="33617">MSVTKNRVIEFVREDEKRKQSRDDDSKQRCLNLRRGEEEVECENGVVLIEAPRLTCSESIGDDDDEDLSPSSSSVEQRIQEQEECVNKKSIEEEEELEEGEFRNDDVLRESCSALVKQSIQEEGECTDDDVLVEQQSTRKRLRDGEEDLSQALVTTLEEEEEEDVFYKPWRDSLGKEQDPLSCSPSEDDIAGLILLQLYRQALGGHKRRHYEGTLGGQNRGHNDVSIGRGDKASSPPSNGSDVTNVSDPEQRHKELLWLDLNTPAVDGSCGRDVEEVESGILAIKPLQEVKNGDFLSY</sequence>
<evidence type="ECO:0000256" key="1">
    <source>
        <dbReference type="SAM" id="MobiDB-lite"/>
    </source>
</evidence>
<proteinExistence type="predicted"/>
<evidence type="ECO:0000313" key="3">
    <source>
        <dbReference type="Proteomes" id="UP000029120"/>
    </source>
</evidence>